<dbReference type="Gene3D" id="2.120.10.80">
    <property type="entry name" value="Kelch-type beta propeller"/>
    <property type="match status" value="1"/>
</dbReference>
<dbReference type="InterPro" id="IPR001452">
    <property type="entry name" value="SH3_domain"/>
</dbReference>
<organism evidence="6 7">
    <name type="scientific">Mycena chlorophos</name>
    <name type="common">Agaric fungus</name>
    <name type="synonym">Agaricus chlorophos</name>
    <dbReference type="NCBI Taxonomy" id="658473"/>
    <lineage>
        <taxon>Eukaryota</taxon>
        <taxon>Fungi</taxon>
        <taxon>Dikarya</taxon>
        <taxon>Basidiomycota</taxon>
        <taxon>Agaricomycotina</taxon>
        <taxon>Agaricomycetes</taxon>
        <taxon>Agaricomycetidae</taxon>
        <taxon>Agaricales</taxon>
        <taxon>Marasmiineae</taxon>
        <taxon>Mycenaceae</taxon>
        <taxon>Mycena</taxon>
    </lineage>
</organism>
<feature type="compositionally biased region" description="Low complexity" evidence="3">
    <location>
        <begin position="12"/>
        <end position="26"/>
    </location>
</feature>
<feature type="domain" description="SH3" evidence="5">
    <location>
        <begin position="1498"/>
        <end position="1557"/>
    </location>
</feature>
<dbReference type="PROSITE" id="PS50002">
    <property type="entry name" value="SH3"/>
    <property type="match status" value="1"/>
</dbReference>
<dbReference type="Pfam" id="PF00018">
    <property type="entry name" value="SH3_1"/>
    <property type="match status" value="1"/>
</dbReference>
<feature type="compositionally biased region" description="Basic and acidic residues" evidence="3">
    <location>
        <begin position="27"/>
        <end position="37"/>
    </location>
</feature>
<dbReference type="EMBL" id="DF849506">
    <property type="protein sequence ID" value="GAT57696.1"/>
    <property type="molecule type" value="Genomic_DNA"/>
</dbReference>
<keyword evidence="4" id="KW-0472">Membrane</keyword>
<dbReference type="InterPro" id="IPR015915">
    <property type="entry name" value="Kelch-typ_b-propeller"/>
</dbReference>
<evidence type="ECO:0000256" key="3">
    <source>
        <dbReference type="SAM" id="MobiDB-lite"/>
    </source>
</evidence>
<dbReference type="SUPFAM" id="SSF117281">
    <property type="entry name" value="Kelch motif"/>
    <property type="match status" value="1"/>
</dbReference>
<dbReference type="PANTHER" id="PTHR31778">
    <property type="entry name" value="BUD SITE SELECTION PROTEIN RAX2"/>
    <property type="match status" value="1"/>
</dbReference>
<gene>
    <name evidence="6" type="ORF">MCHLO_14206</name>
</gene>
<keyword evidence="4" id="KW-0812">Transmembrane</keyword>
<dbReference type="Pfam" id="PF20842">
    <property type="entry name" value="Rax2_2"/>
    <property type="match status" value="1"/>
</dbReference>
<proteinExistence type="predicted"/>
<feature type="region of interest" description="Disordered" evidence="3">
    <location>
        <begin position="12"/>
        <end position="40"/>
    </location>
</feature>
<dbReference type="Proteomes" id="UP000815677">
    <property type="component" value="Unassembled WGS sequence"/>
</dbReference>
<dbReference type="InterPro" id="IPR036028">
    <property type="entry name" value="SH3-like_dom_sf"/>
</dbReference>
<protein>
    <recommendedName>
        <fullName evidence="5">SH3 domain-containing protein</fullName>
    </recommendedName>
</protein>
<evidence type="ECO:0000256" key="2">
    <source>
        <dbReference type="PROSITE-ProRule" id="PRU00192"/>
    </source>
</evidence>
<dbReference type="SMART" id="SM00326">
    <property type="entry name" value="SH3"/>
    <property type="match status" value="1"/>
</dbReference>
<dbReference type="InterPro" id="IPR048266">
    <property type="entry name" value="Rax2-like_second"/>
</dbReference>
<dbReference type="Pfam" id="PF20843">
    <property type="entry name" value="Rax2_3"/>
    <property type="match status" value="1"/>
</dbReference>
<sequence>MLRTATTRLAAVRRTPSTLSRLSSSSAHDDHHHHEPQDDVVYPKEGFGAPIWRRTLVLVVGGGLFYEYLGSPETADLPWAPAVANENVTNIGATRAAREAELIEERQLVRSATKQPVYRTRNPEEFNHSSAYNRTVGMNNAHLGMLPLLLLAAASAHASLPLVDFDRMGKVGLAGAFAGLDLFSNNSLPFDDSVSTLFSRATNGSLERLASSDTGGSIVAACALNDVVYFAGSFSSIGSTTASNIASYTPSSDTFAALGSGGPNGAVDALFCDSSNSKVWAGGSFTSPGTSVAVWDTKASSWSAPPFKGLSGGGGRVFSITTNASDSSLFFAGSFVTSFVGNGSATLNGTNNPNVPFSAGATPFSSSLVPIPIPASAVLQPSSSSSDAGFGNITVILCPAGADGAGNSWFGADGTTSVITIDTHTFLSANGLRLGNTFQPNHGTTGFSVTTLPDATVRTLSYLDPTTNTNKTCSNPCPLLTDSSILYQDFLFADAPLSITGVEIQLTGFTGDGPGLHILQLLSSGAFASAVDSENGPSCFAPEASNTTFTGTWQPEQAGTGISGTVQNILVAKVSPGTSPSTGPTFTWNPYVSAAGEYTMNMLVPGCTELQDCSARTSVNVTVFPGNNLQPWVTTISQQNTADSSTVIYQGPILPTAPDFITTVHMSLAAAPSGAGDNGKFDLIANKIQLVLNSAGVNGSFGANATGSTSSTSAHTGFGFFEWPLAQTATSDATSTLANSSETALDAIGLDIFSAAGGSSSLTSSSSTSAIVAVAHHPSGVIFLGGNFSLLSGAAAASGNIVSFKNGGLVTLSANGLNGPVTSLVLDGDVLYVGGSFTDTKAASMNGQLHGVASYNVQSNQWGALDGGVDGSVASLSVDNGQVQVAGEFTSTLTSSGSVGAAAAGLATWDIASSQWANSGGFIVGSMTLVANGTSSGAQIVAGNIVASQTFGASGMVMVKNSGNDLPDITPLGVALEADVSAASSNTSAASRKRAVRHHATRSGSTWLSALKLPLFARQSTSPAPLPAALPAPAPAVLAGAFWTNTSSSDEVAIIGGNFSFASYEGIALYDTKRGVSSGLPGAQVNGTVRTLLVVDDTLYVGGEFTIPGLNANGFAVYDLQKQQWNTSSVQALQGSSGSAVVVRSITTSAAEANTVVVAGSFAQAGSLPCQAICLLNTNNNQWNALGSGVQGEVSAVSYAGSNDDYLIASGSLALSDNTAANVAQYTFANASWISVGSGSSLPGPVTAVEVNAGNVSSIFAAGISSDSSSSFLSFWNGETWTTLSSTLESNTTVAQLAMVPLQDTHSANSIIQSDRMLMISGSLADSSFGNASSVLYDGQSFFPYIVSSTASGAAGAINSLFFSFSTFSFTQHKFLATGIVILISIAIAAGVVFLLALIGILWTLFSRRDDKATKFDAAEEDDDDSTHHRPSSLLEHINAATRTTIIGAPFGFSAKEDKQIDSRSQSPEQDPFGPDASNYMRAETPSDAFGGVLAEEEKTRPAQARYSFDGAGEGELPMSAGAQLEILDDRDPAWWYVRDVKTGAEGVAPAAYLWPQ</sequence>
<evidence type="ECO:0000313" key="7">
    <source>
        <dbReference type="Proteomes" id="UP000815677"/>
    </source>
</evidence>
<evidence type="ECO:0000259" key="5">
    <source>
        <dbReference type="PROSITE" id="PS50002"/>
    </source>
</evidence>
<keyword evidence="7" id="KW-1185">Reference proteome</keyword>
<evidence type="ECO:0000256" key="4">
    <source>
        <dbReference type="SAM" id="Phobius"/>
    </source>
</evidence>
<evidence type="ECO:0000256" key="1">
    <source>
        <dbReference type="ARBA" id="ARBA00022443"/>
    </source>
</evidence>
<dbReference type="PANTHER" id="PTHR31778:SF2">
    <property type="entry name" value="BUD SITE SELECTION PROTEIN RAX2"/>
    <property type="match status" value="1"/>
</dbReference>
<feature type="region of interest" description="Disordered" evidence="3">
    <location>
        <begin position="1458"/>
        <end position="1478"/>
    </location>
</feature>
<dbReference type="InterPro" id="IPR048265">
    <property type="entry name" value="Rax2-like_third"/>
</dbReference>
<keyword evidence="1 2" id="KW-0728">SH3 domain</keyword>
<feature type="transmembrane region" description="Helical" evidence="4">
    <location>
        <begin position="1375"/>
        <end position="1406"/>
    </location>
</feature>
<name>A0ABQ0M2V5_MYCCL</name>
<dbReference type="Gene3D" id="2.30.30.40">
    <property type="entry name" value="SH3 Domains"/>
    <property type="match status" value="1"/>
</dbReference>
<dbReference type="Pfam" id="PF12768">
    <property type="entry name" value="Rax2"/>
    <property type="match status" value="1"/>
</dbReference>
<evidence type="ECO:0000313" key="6">
    <source>
        <dbReference type="EMBL" id="GAT57696.1"/>
    </source>
</evidence>
<keyword evidence="4" id="KW-1133">Transmembrane helix</keyword>
<reference evidence="6" key="1">
    <citation type="submission" date="2014-09" db="EMBL/GenBank/DDBJ databases">
        <title>Genome sequence of the luminous mushroom Mycena chlorophos for searching fungal bioluminescence genes.</title>
        <authorList>
            <person name="Tanaka Y."/>
            <person name="Kasuga D."/>
            <person name="Oba Y."/>
            <person name="Hase S."/>
            <person name="Sato K."/>
            <person name="Oba Y."/>
            <person name="Sakakibara Y."/>
        </authorList>
    </citation>
    <scope>NUCLEOTIDE SEQUENCE</scope>
</reference>
<accession>A0ABQ0M2V5</accession>
<feature type="transmembrane region" description="Helical" evidence="4">
    <location>
        <begin position="1342"/>
        <end position="1363"/>
    </location>
</feature>
<dbReference type="SUPFAM" id="SSF50044">
    <property type="entry name" value="SH3-domain"/>
    <property type="match status" value="1"/>
</dbReference>
<dbReference type="InterPro" id="IPR024982">
    <property type="entry name" value="Rax2-like_C"/>
</dbReference>